<evidence type="ECO:0000313" key="3">
    <source>
        <dbReference type="EMBL" id="PJE37580.1"/>
    </source>
</evidence>
<dbReference type="Pfam" id="PF17648">
    <property type="entry name" value="Luciferase"/>
    <property type="match status" value="1"/>
</dbReference>
<dbReference type="AlphaFoldDB" id="A0A2M8J486"/>
<dbReference type="PANTHER" id="PTHR38695">
    <property type="entry name" value="AMINO ACID PERMEASE_ SLC12A DOMAIN-CONTAINING PROTEIN"/>
    <property type="match status" value="1"/>
</dbReference>
<name>A0A2M8J486_9RHOB</name>
<keyword evidence="4" id="KW-1185">Reference proteome</keyword>
<evidence type="ECO:0000313" key="4">
    <source>
        <dbReference type="Proteomes" id="UP000231553"/>
    </source>
</evidence>
<dbReference type="OrthoDB" id="822427at2"/>
<dbReference type="Proteomes" id="UP000231553">
    <property type="component" value="Unassembled WGS sequence"/>
</dbReference>
<feature type="region of interest" description="Disordered" evidence="1">
    <location>
        <begin position="1"/>
        <end position="21"/>
    </location>
</feature>
<sequence length="183" mass="19940">MTVSARQRTNAGSGVPFPPGLKRLVRRTDARPRIEPRWPCQQLEQTSDQSLRDALELAVLEFSGVSACASPFDAPGIGFALNDDLARGQPEAFITGNCWLSLQPTGAMHLSLRPEWAQKIVNHGWATVHPFARYMAGAVPPQSLVVYAPRDPAELAVVCRIASAAHAYAMGRIGDVILPDTRW</sequence>
<feature type="compositionally biased region" description="Polar residues" evidence="1">
    <location>
        <begin position="1"/>
        <end position="12"/>
    </location>
</feature>
<evidence type="ECO:0000256" key="1">
    <source>
        <dbReference type="SAM" id="MobiDB-lite"/>
    </source>
</evidence>
<gene>
    <name evidence="3" type="ORF">CVM52_06180</name>
</gene>
<feature type="domain" description="Luciferase" evidence="2">
    <location>
        <begin position="103"/>
        <end position="165"/>
    </location>
</feature>
<reference evidence="3 4" key="1">
    <citation type="journal article" date="2018" name="Int. J. Syst. Evol. Microbiol.">
        <title>Pseudooceanicola lipolyticus sp. nov., a marine alphaproteobacterium, reclassification of Oceanicola flagellatus as Pseudooceanicola flagellatus comb. nov. and emended description of the genus Pseudooceanicola.</title>
        <authorList>
            <person name="Huang M.-M."/>
            <person name="Guo L.-L."/>
            <person name="Wu Y.-H."/>
            <person name="Lai Q.-L."/>
            <person name="Shao Z.-Z."/>
            <person name="Wang C.-S."/>
            <person name="Wu M."/>
            <person name="Xu X.-W."/>
        </authorList>
    </citation>
    <scope>NUCLEOTIDE SEQUENCE [LARGE SCALE GENOMIC DNA]</scope>
    <source>
        <strain evidence="3 4">157</strain>
    </source>
</reference>
<evidence type="ECO:0000259" key="2">
    <source>
        <dbReference type="Pfam" id="PF17648"/>
    </source>
</evidence>
<protein>
    <recommendedName>
        <fullName evidence="2">Luciferase domain-containing protein</fullName>
    </recommendedName>
</protein>
<dbReference type="PANTHER" id="PTHR38695:SF1">
    <property type="entry name" value="AMINO ACID PERMEASE_ SLC12A DOMAIN-CONTAINING PROTEIN"/>
    <property type="match status" value="1"/>
</dbReference>
<dbReference type="EMBL" id="PGTB01000012">
    <property type="protein sequence ID" value="PJE37580.1"/>
    <property type="molecule type" value="Genomic_DNA"/>
</dbReference>
<dbReference type="InterPro" id="IPR040841">
    <property type="entry name" value="Luciferase_dom"/>
</dbReference>
<organism evidence="3 4">
    <name type="scientific">Pseudooceanicola lipolyticus</name>
    <dbReference type="NCBI Taxonomy" id="2029104"/>
    <lineage>
        <taxon>Bacteria</taxon>
        <taxon>Pseudomonadati</taxon>
        <taxon>Pseudomonadota</taxon>
        <taxon>Alphaproteobacteria</taxon>
        <taxon>Rhodobacterales</taxon>
        <taxon>Paracoccaceae</taxon>
        <taxon>Pseudooceanicola</taxon>
    </lineage>
</organism>
<accession>A0A2M8J486</accession>
<dbReference type="InterPro" id="IPR048273">
    <property type="entry name" value="Luciferase"/>
</dbReference>
<comment type="caution">
    <text evidence="3">The sequence shown here is derived from an EMBL/GenBank/DDBJ whole genome shotgun (WGS) entry which is preliminary data.</text>
</comment>
<proteinExistence type="predicted"/>